<dbReference type="AlphaFoldDB" id="A0A9N8L0L2"/>
<evidence type="ECO:0000256" key="1">
    <source>
        <dbReference type="SAM" id="Phobius"/>
    </source>
</evidence>
<dbReference type="InterPro" id="IPR036734">
    <property type="entry name" value="Neur_chan_lig-bd_sf"/>
</dbReference>
<evidence type="ECO:0000259" key="3">
    <source>
        <dbReference type="Pfam" id="PF02931"/>
    </source>
</evidence>
<dbReference type="SUPFAM" id="SSF63712">
    <property type="entry name" value="Nicotinic receptor ligand binding domain-like"/>
    <property type="match status" value="1"/>
</dbReference>
<dbReference type="PRINTS" id="PR00252">
    <property type="entry name" value="NRIONCHANNEL"/>
</dbReference>
<dbReference type="InterPro" id="IPR006201">
    <property type="entry name" value="Neur_channel"/>
</dbReference>
<accession>A0A9N8L0L2</accession>
<organism evidence="4 5">
    <name type="scientific">Chrysodeixis includens</name>
    <name type="common">Soybean looper</name>
    <name type="synonym">Pseudoplusia includens</name>
    <dbReference type="NCBI Taxonomy" id="689277"/>
    <lineage>
        <taxon>Eukaryota</taxon>
        <taxon>Metazoa</taxon>
        <taxon>Ecdysozoa</taxon>
        <taxon>Arthropoda</taxon>
        <taxon>Hexapoda</taxon>
        <taxon>Insecta</taxon>
        <taxon>Pterygota</taxon>
        <taxon>Neoptera</taxon>
        <taxon>Endopterygota</taxon>
        <taxon>Lepidoptera</taxon>
        <taxon>Glossata</taxon>
        <taxon>Ditrysia</taxon>
        <taxon>Noctuoidea</taxon>
        <taxon>Noctuidae</taxon>
        <taxon>Plusiinae</taxon>
        <taxon>Chrysodeixis</taxon>
    </lineage>
</organism>
<sequence>MALLIIIILGFLNLTLAKDCVRNDVPEHIKWEKKLRAELTCSYRFALVPPAGNQTHPFTVNIRFSMKYFTFNSQEEIFTIQSLMYLSWTDERLKWNPKKFFGINETSISSVNIWTPMLRLFNSADSFDFDRFFYVRCNVQSSGRVNCRPRMVHAAICSVKLRNWPYDVQECSLEFGVYPSKWTKFRMNYTSRAISMFGAEYGAEWFISDYKQSGNITSDNQLKMTFVLEREAGGLAAVVVYPALILTFLSVSTLFLDVMMNVRLILAFFSLYSHFYFLSEMGQNIPKDSLDPPLLLLYYRASFTLTAVIVMATSSSS</sequence>
<dbReference type="GO" id="GO:0004888">
    <property type="term" value="F:transmembrane signaling receptor activity"/>
    <property type="evidence" value="ECO:0007669"/>
    <property type="project" value="InterPro"/>
</dbReference>
<dbReference type="OrthoDB" id="5975154at2759"/>
<feature type="signal peptide" evidence="2">
    <location>
        <begin position="1"/>
        <end position="17"/>
    </location>
</feature>
<evidence type="ECO:0000256" key="2">
    <source>
        <dbReference type="SAM" id="SignalP"/>
    </source>
</evidence>
<dbReference type="GO" id="GO:0016020">
    <property type="term" value="C:membrane"/>
    <property type="evidence" value="ECO:0007669"/>
    <property type="project" value="InterPro"/>
</dbReference>
<dbReference type="InterPro" id="IPR006202">
    <property type="entry name" value="Neur_chan_lig-bd"/>
</dbReference>
<dbReference type="Gene3D" id="2.70.170.10">
    <property type="entry name" value="Neurotransmitter-gated ion-channel ligand-binding domain"/>
    <property type="match status" value="1"/>
</dbReference>
<feature type="chain" id="PRO_5040198974" description="Neurotransmitter-gated ion-channel ligand-binding domain-containing protein" evidence="2">
    <location>
        <begin position="18"/>
        <end position="317"/>
    </location>
</feature>
<dbReference type="EMBL" id="LR824030">
    <property type="protein sequence ID" value="CAD0206274.1"/>
    <property type="molecule type" value="Genomic_DNA"/>
</dbReference>
<keyword evidence="1" id="KW-0812">Transmembrane</keyword>
<dbReference type="Proteomes" id="UP001154114">
    <property type="component" value="Chromosome 27"/>
</dbReference>
<evidence type="ECO:0000313" key="4">
    <source>
        <dbReference type="EMBL" id="CAD0206274.1"/>
    </source>
</evidence>
<feature type="transmembrane region" description="Helical" evidence="1">
    <location>
        <begin position="297"/>
        <end position="314"/>
    </location>
</feature>
<feature type="transmembrane region" description="Helical" evidence="1">
    <location>
        <begin position="232"/>
        <end position="251"/>
    </location>
</feature>
<dbReference type="PANTHER" id="PTHR18945">
    <property type="entry name" value="NEUROTRANSMITTER GATED ION CHANNEL"/>
    <property type="match status" value="1"/>
</dbReference>
<feature type="transmembrane region" description="Helical" evidence="1">
    <location>
        <begin position="258"/>
        <end position="277"/>
    </location>
</feature>
<name>A0A9N8L0L2_CHRIL</name>
<protein>
    <recommendedName>
        <fullName evidence="3">Neurotransmitter-gated ion-channel ligand-binding domain-containing protein</fullName>
    </recommendedName>
</protein>
<keyword evidence="1" id="KW-0472">Membrane</keyword>
<feature type="domain" description="Neurotransmitter-gated ion-channel ligand-binding" evidence="3">
    <location>
        <begin position="33"/>
        <end position="209"/>
    </location>
</feature>
<dbReference type="CDD" id="cd18989">
    <property type="entry name" value="LGIC_ECD_cation"/>
    <property type="match status" value="1"/>
</dbReference>
<reference evidence="4" key="1">
    <citation type="submission" date="2021-12" db="EMBL/GenBank/DDBJ databases">
        <authorList>
            <person name="King R."/>
        </authorList>
    </citation>
    <scope>NUCLEOTIDE SEQUENCE</scope>
</reference>
<gene>
    <name evidence="4" type="ORF">CINC_LOCUS8568</name>
</gene>
<dbReference type="GO" id="GO:0005230">
    <property type="term" value="F:extracellular ligand-gated monoatomic ion channel activity"/>
    <property type="evidence" value="ECO:0007669"/>
    <property type="project" value="InterPro"/>
</dbReference>
<proteinExistence type="predicted"/>
<keyword evidence="2" id="KW-0732">Signal</keyword>
<dbReference type="Pfam" id="PF02931">
    <property type="entry name" value="Neur_chan_LBD"/>
    <property type="match status" value="1"/>
</dbReference>
<evidence type="ECO:0000313" key="5">
    <source>
        <dbReference type="Proteomes" id="UP001154114"/>
    </source>
</evidence>
<keyword evidence="5" id="KW-1185">Reference proteome</keyword>
<keyword evidence="1" id="KW-1133">Transmembrane helix</keyword>